<keyword evidence="8 10" id="KW-0804">Transcription</keyword>
<sequence>MSSTSEELSFLESLIDDVIFCECLQVHRAAKMGYIFTEPNDETYKIRDGNGLDVFGQPLTRPKKQLNCTCPQCGRNIAASRLAPHLEKCMGMGRLSARAASNKRDTSSQI</sequence>
<dbReference type="InterPro" id="IPR013246">
    <property type="entry name" value="SAGA_su_Sgf11"/>
</dbReference>
<dbReference type="InterPro" id="IPR051078">
    <property type="entry name" value="SGF11"/>
</dbReference>
<evidence type="ECO:0000256" key="9">
    <source>
        <dbReference type="ARBA" id="ARBA00023242"/>
    </source>
</evidence>
<evidence type="ECO:0000256" key="2">
    <source>
        <dbReference type="ARBA" id="ARBA00022723"/>
    </source>
</evidence>
<comment type="subunit">
    <text evidence="10">Component of some SAGA transcription coactivator-HAT complexes. Within the SAGA complex, participates to a subcomplex of SAGA called the DUB module (deubiquitination module).</text>
</comment>
<keyword evidence="7 10" id="KW-0010">Activator</keyword>
<keyword evidence="9 10" id="KW-0539">Nucleus</keyword>
<dbReference type="GO" id="GO:0071819">
    <property type="term" value="C:DUBm complex"/>
    <property type="evidence" value="ECO:0007669"/>
    <property type="project" value="UniProtKB-UniRule"/>
</dbReference>
<accession>A0A6G1SNQ3</accession>
<dbReference type="GO" id="GO:0006325">
    <property type="term" value="P:chromatin organization"/>
    <property type="evidence" value="ECO:0007669"/>
    <property type="project" value="UniProtKB-KW"/>
</dbReference>
<dbReference type="Gene3D" id="3.30.160.60">
    <property type="entry name" value="Classic Zinc Finger"/>
    <property type="match status" value="1"/>
</dbReference>
<dbReference type="EMBL" id="GGYP01006841">
    <property type="protein sequence ID" value="MDE51612.1"/>
    <property type="molecule type" value="Transcribed_RNA"/>
</dbReference>
<dbReference type="AlphaFoldDB" id="A0A6G1SNQ3"/>
<evidence type="ECO:0000256" key="11">
    <source>
        <dbReference type="RuleBase" id="RU261113"/>
    </source>
</evidence>
<comment type="function">
    <text evidence="10 11">Component of the transcription regulatory histone acetylation (HAT) complex SAGA, a multiprotein complex that activates transcription by remodeling chromatin and mediating histone acetylation and deubiquitination. Within the SAGA complex, participates in a subcomplex that specifically deubiquitinates histone H2B. The SAGA complex is recruited to specific gene promoters by activators, where it is required for transcription.</text>
</comment>
<evidence type="ECO:0000313" key="12">
    <source>
        <dbReference type="EMBL" id="MDE51612.1"/>
    </source>
</evidence>
<dbReference type="PANTHER" id="PTHR46367">
    <property type="entry name" value="ATAXIN-7-LIKE PROTEIN 3"/>
    <property type="match status" value="1"/>
</dbReference>
<evidence type="ECO:0000256" key="4">
    <source>
        <dbReference type="ARBA" id="ARBA00022833"/>
    </source>
</evidence>
<dbReference type="GO" id="GO:0000124">
    <property type="term" value="C:SAGA complex"/>
    <property type="evidence" value="ECO:0007669"/>
    <property type="project" value="UniProtKB-UniRule"/>
</dbReference>
<comment type="domain">
    <text evidence="10">The C-terminal SGF11-type zinc-finger domain forms part of the 'catalytic lobe' of the SAGA deubiquitination module.</text>
</comment>
<keyword evidence="2 10" id="KW-0479">Metal-binding</keyword>
<evidence type="ECO:0000256" key="1">
    <source>
        <dbReference type="ARBA" id="ARBA00004123"/>
    </source>
</evidence>
<comment type="similarity">
    <text evidence="10 11">Belongs to the SGF11 family.</text>
</comment>
<keyword evidence="5 10" id="KW-0156">Chromatin regulator</keyword>
<comment type="domain">
    <text evidence="10">The long N-terminal helix forms part of the 'assembly lobe' of the SAGA deubiquitination module.</text>
</comment>
<comment type="subcellular location">
    <subcellularLocation>
        <location evidence="1 10 11">Nucleus</location>
    </subcellularLocation>
</comment>
<feature type="zinc finger region" description="SGF11-type" evidence="10">
    <location>
        <begin position="68"/>
        <end position="89"/>
    </location>
</feature>
<reference evidence="12" key="1">
    <citation type="submission" date="2018-10" db="EMBL/GenBank/DDBJ databases">
        <title>Transcriptome assembly of Aceria tosichella (Wheat curl mite) Type 2.</title>
        <authorList>
            <person name="Scully E.D."/>
            <person name="Geib S.M."/>
            <person name="Palmer N.A."/>
            <person name="Gupta A.K."/>
            <person name="Sarath G."/>
            <person name="Tatineni S."/>
        </authorList>
    </citation>
    <scope>NUCLEOTIDE SEQUENCE</scope>
    <source>
        <strain evidence="12">LincolnNE</strain>
    </source>
</reference>
<evidence type="ECO:0000256" key="8">
    <source>
        <dbReference type="ARBA" id="ARBA00023163"/>
    </source>
</evidence>
<evidence type="ECO:0000256" key="5">
    <source>
        <dbReference type="ARBA" id="ARBA00022853"/>
    </source>
</evidence>
<dbReference type="FunFam" id="3.30.160.60:FF:000118">
    <property type="entry name" value="Ataxin-7-like protein 3"/>
    <property type="match status" value="1"/>
</dbReference>
<keyword evidence="4 10" id="KW-0862">Zinc</keyword>
<dbReference type="HAMAP" id="MF_03047">
    <property type="entry name" value="Sgf11"/>
    <property type="match status" value="1"/>
</dbReference>
<dbReference type="GO" id="GO:0006357">
    <property type="term" value="P:regulation of transcription by RNA polymerase II"/>
    <property type="evidence" value="ECO:0007669"/>
    <property type="project" value="TreeGrafter"/>
</dbReference>
<dbReference type="GO" id="GO:0003713">
    <property type="term" value="F:transcription coactivator activity"/>
    <property type="evidence" value="ECO:0007669"/>
    <property type="project" value="UniProtKB-UniRule"/>
</dbReference>
<evidence type="ECO:0000256" key="7">
    <source>
        <dbReference type="ARBA" id="ARBA00023159"/>
    </source>
</evidence>
<protein>
    <recommendedName>
        <fullName evidence="10">SAGA-associated factor 11 homolog</fullName>
    </recommendedName>
</protein>
<keyword evidence="6 10" id="KW-0805">Transcription regulation</keyword>
<evidence type="ECO:0000256" key="6">
    <source>
        <dbReference type="ARBA" id="ARBA00023015"/>
    </source>
</evidence>
<dbReference type="Pfam" id="PF08209">
    <property type="entry name" value="Sgf11"/>
    <property type="match status" value="1"/>
</dbReference>
<gene>
    <name evidence="12" type="primary">atxn7l3</name>
    <name evidence="12" type="ORF">g.5150</name>
</gene>
<dbReference type="PANTHER" id="PTHR46367:SF1">
    <property type="entry name" value="ATAXIN-7-LIKE PROTEIN 3"/>
    <property type="match status" value="1"/>
</dbReference>
<evidence type="ECO:0000256" key="10">
    <source>
        <dbReference type="HAMAP-Rule" id="MF_03047"/>
    </source>
</evidence>
<organism evidence="12">
    <name type="scientific">Aceria tosichella</name>
    <name type="common">wheat curl mite</name>
    <dbReference type="NCBI Taxonomy" id="561515"/>
    <lineage>
        <taxon>Eukaryota</taxon>
        <taxon>Metazoa</taxon>
        <taxon>Ecdysozoa</taxon>
        <taxon>Arthropoda</taxon>
        <taxon>Chelicerata</taxon>
        <taxon>Arachnida</taxon>
        <taxon>Acari</taxon>
        <taxon>Acariformes</taxon>
        <taxon>Trombidiformes</taxon>
        <taxon>Prostigmata</taxon>
        <taxon>Eupodina</taxon>
        <taxon>Eriophyoidea</taxon>
        <taxon>Eriophyidae</taxon>
        <taxon>Eriophyinae</taxon>
        <taxon>Aceriini</taxon>
        <taxon>Aceria</taxon>
    </lineage>
</organism>
<name>A0A6G1SNQ3_9ACAR</name>
<evidence type="ECO:0000256" key="3">
    <source>
        <dbReference type="ARBA" id="ARBA00022771"/>
    </source>
</evidence>
<proteinExistence type="inferred from homology"/>
<dbReference type="GO" id="GO:0008270">
    <property type="term" value="F:zinc ion binding"/>
    <property type="evidence" value="ECO:0007669"/>
    <property type="project" value="UniProtKB-UniRule"/>
</dbReference>
<keyword evidence="3 10" id="KW-0863">Zinc-finger</keyword>